<gene>
    <name evidence="2" type="ORF">ACFSL2_02035</name>
</gene>
<feature type="domain" description="AbiEi antitoxin N-terminal" evidence="1">
    <location>
        <begin position="15"/>
        <end position="54"/>
    </location>
</feature>
<name>A0ABW4V397_9MICO</name>
<dbReference type="Proteomes" id="UP001597338">
    <property type="component" value="Unassembled WGS sequence"/>
</dbReference>
<evidence type="ECO:0000313" key="2">
    <source>
        <dbReference type="EMBL" id="MFD2024283.1"/>
    </source>
</evidence>
<evidence type="ECO:0000313" key="3">
    <source>
        <dbReference type="Proteomes" id="UP001597338"/>
    </source>
</evidence>
<organism evidence="2 3">
    <name type="scientific">Promicromonospora aerolata</name>
    <dbReference type="NCBI Taxonomy" id="195749"/>
    <lineage>
        <taxon>Bacteria</taxon>
        <taxon>Bacillati</taxon>
        <taxon>Actinomycetota</taxon>
        <taxon>Actinomycetes</taxon>
        <taxon>Micrococcales</taxon>
        <taxon>Promicromonosporaceae</taxon>
        <taxon>Promicromonospora</taxon>
    </lineage>
</organism>
<keyword evidence="3" id="KW-1185">Reference proteome</keyword>
<reference evidence="3" key="1">
    <citation type="journal article" date="2019" name="Int. J. Syst. Evol. Microbiol.">
        <title>The Global Catalogue of Microorganisms (GCM) 10K type strain sequencing project: providing services to taxonomists for standard genome sequencing and annotation.</title>
        <authorList>
            <consortium name="The Broad Institute Genomics Platform"/>
            <consortium name="The Broad Institute Genome Sequencing Center for Infectious Disease"/>
            <person name="Wu L."/>
            <person name="Ma J."/>
        </authorList>
    </citation>
    <scope>NUCLEOTIDE SEQUENCE [LARGE SCALE GENOMIC DNA]</scope>
    <source>
        <strain evidence="3">CCM 7043</strain>
    </source>
</reference>
<evidence type="ECO:0000259" key="1">
    <source>
        <dbReference type="Pfam" id="PF13338"/>
    </source>
</evidence>
<proteinExistence type="predicted"/>
<dbReference type="EMBL" id="JBHUHF010000001">
    <property type="protein sequence ID" value="MFD2024283.1"/>
    <property type="molecule type" value="Genomic_DNA"/>
</dbReference>
<comment type="caution">
    <text evidence="2">The sequence shown here is derived from an EMBL/GenBank/DDBJ whole genome shotgun (WGS) entry which is preliminary data.</text>
</comment>
<sequence length="316" mass="33972">MGRRIELPSELGIIAKAQAGLVTTAQCRALGVSLTRVTGRLESGAWRRVTRGVYDTDPTPVAARHPDHRRRRAAFAAKLALGPDSVVVGACALALHGVWGLPMALEPQASLPGGRRAYSRDGIHARMFDGGMTVTEVDGIAVATPDWALVQAVPELDRFHAVGVMDNALNRGIVALDELDEIHARTRGRRGIATRHGYFGEVDARAESPSETRARLDCVDNGVPPDMLQVPVRDLSGVVRRGDLGWTLKDGRILIAEIDSDEHHDLAHLDADSERHNDLTAVSAVVLHFRKEAVYTPGAVSSTVRATLDAHNGGLS</sequence>
<dbReference type="Pfam" id="PF13338">
    <property type="entry name" value="AbiEi_4"/>
    <property type="match status" value="1"/>
</dbReference>
<accession>A0ABW4V397</accession>
<dbReference type="RefSeq" id="WP_377196231.1">
    <property type="nucleotide sequence ID" value="NZ_JBHUHF010000001.1"/>
</dbReference>
<protein>
    <submittedName>
        <fullName evidence="2">Type IV toxin-antitoxin system AbiEi family antitoxin domain-containing protein</fullName>
    </submittedName>
</protein>
<dbReference type="InterPro" id="IPR025159">
    <property type="entry name" value="AbiEi_N"/>
</dbReference>